<dbReference type="AlphaFoldDB" id="A0A251VJT6"/>
<dbReference type="Proteomes" id="UP000215914">
    <property type="component" value="Chromosome 1"/>
</dbReference>
<name>A0A251VJT6_HELAN</name>
<reference evidence="3" key="1">
    <citation type="journal article" date="2017" name="Nature">
        <title>The sunflower genome provides insights into oil metabolism, flowering and Asterid evolution.</title>
        <authorList>
            <person name="Badouin H."/>
            <person name="Gouzy J."/>
            <person name="Grassa C.J."/>
            <person name="Murat F."/>
            <person name="Staton S.E."/>
            <person name="Cottret L."/>
            <person name="Lelandais-Briere C."/>
            <person name="Owens G.L."/>
            <person name="Carrere S."/>
            <person name="Mayjonade B."/>
            <person name="Legrand L."/>
            <person name="Gill N."/>
            <person name="Kane N.C."/>
            <person name="Bowers J.E."/>
            <person name="Hubner S."/>
            <person name="Bellec A."/>
            <person name="Berard A."/>
            <person name="Berges H."/>
            <person name="Blanchet N."/>
            <person name="Boniface M.C."/>
            <person name="Brunel D."/>
            <person name="Catrice O."/>
            <person name="Chaidir N."/>
            <person name="Claudel C."/>
            <person name="Donnadieu C."/>
            <person name="Faraut T."/>
            <person name="Fievet G."/>
            <person name="Helmstetter N."/>
            <person name="King M."/>
            <person name="Knapp S.J."/>
            <person name="Lai Z."/>
            <person name="Le Paslier M.C."/>
            <person name="Lippi Y."/>
            <person name="Lorenzon L."/>
            <person name="Mandel J.R."/>
            <person name="Marage G."/>
            <person name="Marchand G."/>
            <person name="Marquand E."/>
            <person name="Bret-Mestries E."/>
            <person name="Morien E."/>
            <person name="Nambeesan S."/>
            <person name="Nguyen T."/>
            <person name="Pegot-Espagnet P."/>
            <person name="Pouilly N."/>
            <person name="Raftis F."/>
            <person name="Sallet E."/>
            <person name="Schiex T."/>
            <person name="Thomas J."/>
            <person name="Vandecasteele C."/>
            <person name="Vares D."/>
            <person name="Vear F."/>
            <person name="Vautrin S."/>
            <person name="Crespi M."/>
            <person name="Mangin B."/>
            <person name="Burke J.M."/>
            <person name="Salse J."/>
            <person name="Munos S."/>
            <person name="Vincourt P."/>
            <person name="Rieseberg L.H."/>
            <person name="Langlade N.B."/>
        </authorList>
    </citation>
    <scope>NUCLEOTIDE SEQUENCE [LARGE SCALE GENOMIC DNA]</scope>
    <source>
        <strain evidence="3">cv. SF193</strain>
    </source>
</reference>
<sequence>MNQIFISILTSHAKAIRTEALFTVRHPPIVTRNLHLGFAPSHLHALDGQPELAGVQSQSPQKPARRRNHRRRSSPEPTGFLFARIIVLALLEFLQSYSYMTFSKNRNAITDECSRIKKQARMALETHFSILVND</sequence>
<gene>
    <name evidence="2" type="ORF">HannXRQ_Chr01g0001511</name>
</gene>
<feature type="region of interest" description="Disordered" evidence="1">
    <location>
        <begin position="51"/>
        <end position="75"/>
    </location>
</feature>
<keyword evidence="3" id="KW-1185">Reference proteome</keyword>
<accession>A0A251VJT6</accession>
<proteinExistence type="predicted"/>
<feature type="compositionally biased region" description="Basic residues" evidence="1">
    <location>
        <begin position="63"/>
        <end position="72"/>
    </location>
</feature>
<evidence type="ECO:0000313" key="3">
    <source>
        <dbReference type="Proteomes" id="UP000215914"/>
    </source>
</evidence>
<dbReference type="InParanoid" id="A0A251VJT6"/>
<dbReference type="EMBL" id="CM007890">
    <property type="protein sequence ID" value="OTG35878.1"/>
    <property type="molecule type" value="Genomic_DNA"/>
</dbReference>
<protein>
    <submittedName>
        <fullName evidence="2">Uncharacterized protein</fullName>
    </submittedName>
</protein>
<evidence type="ECO:0000313" key="2">
    <source>
        <dbReference type="EMBL" id="OTG35878.1"/>
    </source>
</evidence>
<organism evidence="2 3">
    <name type="scientific">Helianthus annuus</name>
    <name type="common">Common sunflower</name>
    <dbReference type="NCBI Taxonomy" id="4232"/>
    <lineage>
        <taxon>Eukaryota</taxon>
        <taxon>Viridiplantae</taxon>
        <taxon>Streptophyta</taxon>
        <taxon>Embryophyta</taxon>
        <taxon>Tracheophyta</taxon>
        <taxon>Spermatophyta</taxon>
        <taxon>Magnoliopsida</taxon>
        <taxon>eudicotyledons</taxon>
        <taxon>Gunneridae</taxon>
        <taxon>Pentapetalae</taxon>
        <taxon>asterids</taxon>
        <taxon>campanulids</taxon>
        <taxon>Asterales</taxon>
        <taxon>Asteraceae</taxon>
        <taxon>Asteroideae</taxon>
        <taxon>Heliantheae alliance</taxon>
        <taxon>Heliantheae</taxon>
        <taxon>Helianthus</taxon>
    </lineage>
</organism>
<evidence type="ECO:0000256" key="1">
    <source>
        <dbReference type="SAM" id="MobiDB-lite"/>
    </source>
</evidence>